<evidence type="ECO:0000256" key="5">
    <source>
        <dbReference type="SAM" id="MobiDB-lite"/>
    </source>
</evidence>
<dbReference type="AlphaFoldDB" id="A0A0D7BMG7"/>
<keyword evidence="3 6" id="KW-1133">Transmembrane helix</keyword>
<evidence type="ECO:0000256" key="4">
    <source>
        <dbReference type="ARBA" id="ARBA00023136"/>
    </source>
</evidence>
<protein>
    <recommendedName>
        <fullName evidence="7">EamA domain-containing protein</fullName>
    </recommendedName>
</protein>
<keyword evidence="2 6" id="KW-0812">Transmembrane</keyword>
<accession>A0A0D7BMG7</accession>
<feature type="transmembrane region" description="Helical" evidence="6">
    <location>
        <begin position="310"/>
        <end position="330"/>
    </location>
</feature>
<name>A0A0D7BMG7_9AGAR</name>
<dbReference type="Proteomes" id="UP000054007">
    <property type="component" value="Unassembled WGS sequence"/>
</dbReference>
<gene>
    <name evidence="8" type="ORF">CYLTODRAFT_418937</name>
</gene>
<feature type="transmembrane region" description="Helical" evidence="6">
    <location>
        <begin position="271"/>
        <end position="290"/>
    </location>
</feature>
<keyword evidence="9" id="KW-1185">Reference proteome</keyword>
<feature type="region of interest" description="Disordered" evidence="5">
    <location>
        <begin position="408"/>
        <end position="467"/>
    </location>
</feature>
<feature type="domain" description="EamA" evidence="7">
    <location>
        <begin position="57"/>
        <end position="193"/>
    </location>
</feature>
<feature type="transmembrane region" description="Helical" evidence="6">
    <location>
        <begin position="153"/>
        <end position="171"/>
    </location>
</feature>
<feature type="transmembrane region" description="Helical" evidence="6">
    <location>
        <begin position="239"/>
        <end position="259"/>
    </location>
</feature>
<evidence type="ECO:0000256" key="3">
    <source>
        <dbReference type="ARBA" id="ARBA00022989"/>
    </source>
</evidence>
<dbReference type="Pfam" id="PF00892">
    <property type="entry name" value="EamA"/>
    <property type="match status" value="2"/>
</dbReference>
<evidence type="ECO:0000256" key="1">
    <source>
        <dbReference type="ARBA" id="ARBA00004141"/>
    </source>
</evidence>
<evidence type="ECO:0000256" key="6">
    <source>
        <dbReference type="SAM" id="Phobius"/>
    </source>
</evidence>
<dbReference type="PANTHER" id="PTHR22911:SF6">
    <property type="entry name" value="SOLUTE CARRIER FAMILY 35 MEMBER G1"/>
    <property type="match status" value="1"/>
</dbReference>
<feature type="domain" description="EamA" evidence="7">
    <location>
        <begin position="267"/>
        <end position="378"/>
    </location>
</feature>
<comment type="subcellular location">
    <subcellularLocation>
        <location evidence="1">Membrane</location>
        <topology evidence="1">Multi-pass membrane protein</topology>
    </subcellularLocation>
</comment>
<dbReference type="OrthoDB" id="306876at2759"/>
<dbReference type="InterPro" id="IPR000620">
    <property type="entry name" value="EamA_dom"/>
</dbReference>
<feature type="transmembrane region" description="Helical" evidence="6">
    <location>
        <begin position="123"/>
        <end position="141"/>
    </location>
</feature>
<evidence type="ECO:0000313" key="8">
    <source>
        <dbReference type="EMBL" id="KIY71400.1"/>
    </source>
</evidence>
<dbReference type="EMBL" id="KN880455">
    <property type="protein sequence ID" value="KIY71400.1"/>
    <property type="molecule type" value="Genomic_DNA"/>
</dbReference>
<dbReference type="PANTHER" id="PTHR22911">
    <property type="entry name" value="ACYL-MALONYL CONDENSING ENZYME-RELATED"/>
    <property type="match status" value="1"/>
</dbReference>
<reference evidence="8 9" key="1">
    <citation type="journal article" date="2015" name="Fungal Genet. Biol.">
        <title>Evolution of novel wood decay mechanisms in Agaricales revealed by the genome sequences of Fistulina hepatica and Cylindrobasidium torrendii.</title>
        <authorList>
            <person name="Floudas D."/>
            <person name="Held B.W."/>
            <person name="Riley R."/>
            <person name="Nagy L.G."/>
            <person name="Koehler G."/>
            <person name="Ransdell A.S."/>
            <person name="Younus H."/>
            <person name="Chow J."/>
            <person name="Chiniquy J."/>
            <person name="Lipzen A."/>
            <person name="Tritt A."/>
            <person name="Sun H."/>
            <person name="Haridas S."/>
            <person name="LaButti K."/>
            <person name="Ohm R.A."/>
            <person name="Kues U."/>
            <person name="Blanchette R.A."/>
            <person name="Grigoriev I.V."/>
            <person name="Minto R.E."/>
            <person name="Hibbett D.S."/>
        </authorList>
    </citation>
    <scope>NUCLEOTIDE SEQUENCE [LARGE SCALE GENOMIC DNA]</scope>
    <source>
        <strain evidence="8 9">FP15055 ss-10</strain>
    </source>
</reference>
<dbReference type="InterPro" id="IPR037185">
    <property type="entry name" value="EmrE-like"/>
</dbReference>
<evidence type="ECO:0000259" key="7">
    <source>
        <dbReference type="Pfam" id="PF00892"/>
    </source>
</evidence>
<proteinExistence type="predicted"/>
<feature type="compositionally biased region" description="Polar residues" evidence="5">
    <location>
        <begin position="408"/>
        <end position="419"/>
    </location>
</feature>
<sequence length="467" mass="50043">MAHAYVPLAQAVYDLTDSDSSDELSLPPHSRPPFLIQKCREIVIRPFNWITKYVSPGLMLVTTAQAFAALMNVSVKTLNSTDPPVHTLQLIACRMGITYMFSVAYMISTGVNDPWVGPKGVRLLLWFRGFSGFFGVLGLYFSLKYLSVSDATVLTFLAPFLTGLSSAIFLGEPYTLREAGAGAFSFIGVTLIARPSFLFGTPALDVGSSSSDTIATPVDIPSVPGATVGMREVTPEERLWAVGIALVGVLGLTGAYTSIRAISTRAHALHSLASLALQSTLAASLGMLFTRTPFVMPVQLPVKHIGDLKWIALLLEIGIFGFFSQFLFTLGLQREKAARATLAVYTQVVFATLAERIFFHTVPDALSVLGTVIIVCSAGWSGAQKARTSIDEEGESIALEEGLLLGTQSPKVSTEGSPKTSEESKYEEQVEGSKAGGSALHRDGEHRAMVFKSTGESQEAIDISTTG</sequence>
<evidence type="ECO:0000313" key="9">
    <source>
        <dbReference type="Proteomes" id="UP000054007"/>
    </source>
</evidence>
<feature type="transmembrane region" description="Helical" evidence="6">
    <location>
        <begin position="87"/>
        <end position="111"/>
    </location>
</feature>
<evidence type="ECO:0000256" key="2">
    <source>
        <dbReference type="ARBA" id="ARBA00022692"/>
    </source>
</evidence>
<organism evidence="8 9">
    <name type="scientific">Cylindrobasidium torrendii FP15055 ss-10</name>
    <dbReference type="NCBI Taxonomy" id="1314674"/>
    <lineage>
        <taxon>Eukaryota</taxon>
        <taxon>Fungi</taxon>
        <taxon>Dikarya</taxon>
        <taxon>Basidiomycota</taxon>
        <taxon>Agaricomycotina</taxon>
        <taxon>Agaricomycetes</taxon>
        <taxon>Agaricomycetidae</taxon>
        <taxon>Agaricales</taxon>
        <taxon>Marasmiineae</taxon>
        <taxon>Physalacriaceae</taxon>
        <taxon>Cylindrobasidium</taxon>
    </lineage>
</organism>
<feature type="transmembrane region" description="Helical" evidence="6">
    <location>
        <begin position="53"/>
        <end position="75"/>
    </location>
</feature>
<dbReference type="SUPFAM" id="SSF103481">
    <property type="entry name" value="Multidrug resistance efflux transporter EmrE"/>
    <property type="match status" value="2"/>
</dbReference>
<feature type="transmembrane region" description="Helical" evidence="6">
    <location>
        <begin position="183"/>
        <end position="204"/>
    </location>
</feature>
<keyword evidence="4 6" id="KW-0472">Membrane</keyword>
<dbReference type="GO" id="GO:0016020">
    <property type="term" value="C:membrane"/>
    <property type="evidence" value="ECO:0007669"/>
    <property type="project" value="UniProtKB-SubCell"/>
</dbReference>